<dbReference type="Proteomes" id="UP000481964">
    <property type="component" value="Unassembled WGS sequence"/>
</dbReference>
<feature type="transmembrane region" description="Helical" evidence="7">
    <location>
        <begin position="35"/>
        <end position="55"/>
    </location>
</feature>
<dbReference type="EC" id="3.4.21.89" evidence="4 7"/>
<evidence type="ECO:0000313" key="15">
    <source>
        <dbReference type="Proteomes" id="UP000285844"/>
    </source>
</evidence>
<dbReference type="PANTHER" id="PTHR43390">
    <property type="entry name" value="SIGNAL PEPTIDASE I"/>
    <property type="match status" value="1"/>
</dbReference>
<dbReference type="EMBL" id="QSIS01000001">
    <property type="protein sequence ID" value="RHD10898.1"/>
    <property type="molecule type" value="Genomic_DNA"/>
</dbReference>
<evidence type="ECO:0000256" key="3">
    <source>
        <dbReference type="ARBA" id="ARBA00009370"/>
    </source>
</evidence>
<dbReference type="InterPro" id="IPR019758">
    <property type="entry name" value="Pept_S26A_signal_pept_1_CS"/>
</dbReference>
<organism evidence="10 15">
    <name type="scientific">Lachnospira eligens</name>
    <dbReference type="NCBI Taxonomy" id="39485"/>
    <lineage>
        <taxon>Bacteria</taxon>
        <taxon>Bacillati</taxon>
        <taxon>Bacillota</taxon>
        <taxon>Clostridia</taxon>
        <taxon>Lachnospirales</taxon>
        <taxon>Lachnospiraceae</taxon>
        <taxon>Lachnospira</taxon>
    </lineage>
</organism>
<sequence length="200" mass="22800">MSLYLYISDRKGRNIMRFFQRRYQENTTLLNICKYVADVCVVIVLAYVLVTFICCRSTVVGNSMEETLSNDNTVLINRISYAFNGPKRFDCIAFEQDSVDSSKIYIKRVVGLPGETVQIKDGRVYINDVQLDDYVDTTILTPGVAANPYKLADDEYFVLGDNRNNSEDSRFASVGMVKRKNVVGKVWMVIEPFDSFGFVK</sequence>
<dbReference type="SUPFAM" id="SSF51306">
    <property type="entry name" value="LexA/Signal peptidase"/>
    <property type="match status" value="1"/>
</dbReference>
<comment type="caution">
    <text evidence="10">The sequence shown here is derived from an EMBL/GenBank/DDBJ whole genome shotgun (WGS) entry which is preliminary data.</text>
</comment>
<feature type="active site" evidence="6">
    <location>
        <position position="107"/>
    </location>
</feature>
<dbReference type="Proteomes" id="UP000285844">
    <property type="component" value="Unassembled WGS sequence"/>
</dbReference>
<name>A0A413YXK6_9FIRM</name>
<dbReference type="EMBL" id="WKRD01000005">
    <property type="protein sequence ID" value="MSC57408.1"/>
    <property type="molecule type" value="Genomic_DNA"/>
</dbReference>
<dbReference type="OrthoDB" id="9802919at2"/>
<evidence type="ECO:0000256" key="2">
    <source>
        <dbReference type="ARBA" id="ARBA00004401"/>
    </source>
</evidence>
<dbReference type="InterPro" id="IPR019533">
    <property type="entry name" value="Peptidase_S26"/>
</dbReference>
<dbReference type="Proteomes" id="UP000285201">
    <property type="component" value="Unassembled WGS sequence"/>
</dbReference>
<reference evidence="9 16" key="2">
    <citation type="journal article" date="2019" name="Nat. Med.">
        <title>A library of human gut bacterial isolates paired with longitudinal multiomics data enables mechanistic microbiome research.</title>
        <authorList>
            <person name="Poyet M."/>
            <person name="Groussin M."/>
            <person name="Gibbons S.M."/>
            <person name="Avila-Pacheco J."/>
            <person name="Jiang X."/>
            <person name="Kearney S.M."/>
            <person name="Perrotta A.R."/>
            <person name="Berdy B."/>
            <person name="Zhao S."/>
            <person name="Lieberman T.D."/>
            <person name="Swanson P.K."/>
            <person name="Smith M."/>
            <person name="Roesemann S."/>
            <person name="Alexander J.E."/>
            <person name="Rich S.A."/>
            <person name="Livny J."/>
            <person name="Vlamakis H."/>
            <person name="Clish C."/>
            <person name="Bullock K."/>
            <person name="Deik A."/>
            <person name="Scott J."/>
            <person name="Pierce K.A."/>
            <person name="Xavier R.J."/>
            <person name="Alm E.J."/>
        </authorList>
    </citation>
    <scope>NUCLEOTIDE SEQUENCE [LARGE SCALE GENOMIC DNA]</scope>
    <source>
        <strain evidence="9 16">BIOML-A1</strain>
    </source>
</reference>
<evidence type="ECO:0000313" key="9">
    <source>
        <dbReference type="EMBL" id="MSC57408.1"/>
    </source>
</evidence>
<evidence type="ECO:0000256" key="4">
    <source>
        <dbReference type="ARBA" id="ARBA00013208"/>
    </source>
</evidence>
<keyword evidence="7" id="KW-1133">Transmembrane helix</keyword>
<gene>
    <name evidence="10" type="primary">lepB</name>
    <name evidence="12" type="ORF">DW007_08405</name>
    <name evidence="11" type="ORF">DW811_00550</name>
    <name evidence="10" type="ORF">DW858_05040</name>
    <name evidence="9" type="ORF">GKE48_08095</name>
</gene>
<keyword evidence="7" id="KW-0645">Protease</keyword>
<evidence type="ECO:0000313" key="14">
    <source>
        <dbReference type="Proteomes" id="UP000285201"/>
    </source>
</evidence>
<dbReference type="GO" id="GO:0006465">
    <property type="term" value="P:signal peptide processing"/>
    <property type="evidence" value="ECO:0007669"/>
    <property type="project" value="InterPro"/>
</dbReference>
<dbReference type="Gene3D" id="2.10.109.10">
    <property type="entry name" value="Umud Fragment, subunit A"/>
    <property type="match status" value="1"/>
</dbReference>
<dbReference type="CDD" id="cd06530">
    <property type="entry name" value="S26_SPase_I"/>
    <property type="match status" value="1"/>
</dbReference>
<dbReference type="EMBL" id="QROY01000006">
    <property type="protein sequence ID" value="RHL67901.1"/>
    <property type="molecule type" value="Genomic_DNA"/>
</dbReference>
<evidence type="ECO:0000313" key="16">
    <source>
        <dbReference type="Proteomes" id="UP000481964"/>
    </source>
</evidence>
<dbReference type="GO" id="GO:0005886">
    <property type="term" value="C:plasma membrane"/>
    <property type="evidence" value="ECO:0007669"/>
    <property type="project" value="UniProtKB-SubCell"/>
</dbReference>
<proteinExistence type="inferred from homology"/>
<dbReference type="InterPro" id="IPR019757">
    <property type="entry name" value="Pept_S26A_signal_pept_1_Lys-AS"/>
</dbReference>
<dbReference type="PROSITE" id="PS00760">
    <property type="entry name" value="SPASE_I_2"/>
    <property type="match status" value="1"/>
</dbReference>
<dbReference type="Pfam" id="PF10502">
    <property type="entry name" value="Peptidase_S26"/>
    <property type="match status" value="1"/>
</dbReference>
<reference evidence="13 14" key="1">
    <citation type="submission" date="2018-08" db="EMBL/GenBank/DDBJ databases">
        <title>A genome reference for cultivated species of the human gut microbiota.</title>
        <authorList>
            <person name="Zou Y."/>
            <person name="Xue W."/>
            <person name="Luo G."/>
        </authorList>
    </citation>
    <scope>NUCLEOTIDE SEQUENCE [LARGE SCALE GENOMIC DNA]</scope>
    <source>
        <strain evidence="12 14">AF36-7BH</strain>
        <strain evidence="11 13">AM32-2AC</strain>
        <strain evidence="10 15">AM37-3BH</strain>
    </source>
</reference>
<keyword evidence="5 7" id="KW-0378">Hydrolase</keyword>
<evidence type="ECO:0000313" key="13">
    <source>
        <dbReference type="Proteomes" id="UP000284794"/>
    </source>
</evidence>
<dbReference type="EMBL" id="QSHM01000004">
    <property type="protein sequence ID" value="RHC13832.1"/>
    <property type="molecule type" value="Genomic_DNA"/>
</dbReference>
<dbReference type="InterPro" id="IPR036286">
    <property type="entry name" value="LexA/Signal_pep-like_sf"/>
</dbReference>
<evidence type="ECO:0000256" key="6">
    <source>
        <dbReference type="PIRSR" id="PIRSR600223-1"/>
    </source>
</evidence>
<dbReference type="AlphaFoldDB" id="A0A413YXK6"/>
<comment type="similarity">
    <text evidence="3 7">Belongs to the peptidase S26 family.</text>
</comment>
<keyword evidence="7" id="KW-0812">Transmembrane</keyword>
<evidence type="ECO:0000313" key="11">
    <source>
        <dbReference type="EMBL" id="RHD10898.1"/>
    </source>
</evidence>
<comment type="catalytic activity">
    <reaction evidence="1 7">
        <text>Cleavage of hydrophobic, N-terminal signal or leader sequences from secreted and periplasmic proteins.</text>
        <dbReference type="EC" id="3.4.21.89"/>
    </reaction>
</comment>
<dbReference type="PANTHER" id="PTHR43390:SF1">
    <property type="entry name" value="CHLOROPLAST PROCESSING PEPTIDASE"/>
    <property type="match status" value="1"/>
</dbReference>
<dbReference type="InterPro" id="IPR000223">
    <property type="entry name" value="Pept_S26A_signal_pept_1"/>
</dbReference>
<evidence type="ECO:0000256" key="7">
    <source>
        <dbReference type="RuleBase" id="RU362042"/>
    </source>
</evidence>
<dbReference type="Proteomes" id="UP000284794">
    <property type="component" value="Unassembled WGS sequence"/>
</dbReference>
<dbReference type="PRINTS" id="PR00727">
    <property type="entry name" value="LEADERPTASE"/>
</dbReference>
<dbReference type="NCBIfam" id="TIGR02227">
    <property type="entry name" value="sigpep_I_bact"/>
    <property type="match status" value="1"/>
</dbReference>
<evidence type="ECO:0000256" key="5">
    <source>
        <dbReference type="ARBA" id="ARBA00022801"/>
    </source>
</evidence>
<evidence type="ECO:0000313" key="12">
    <source>
        <dbReference type="EMBL" id="RHL67901.1"/>
    </source>
</evidence>
<dbReference type="GO" id="GO:0009003">
    <property type="term" value="F:signal peptidase activity"/>
    <property type="evidence" value="ECO:0007669"/>
    <property type="project" value="UniProtKB-EC"/>
</dbReference>
<dbReference type="GO" id="GO:0004252">
    <property type="term" value="F:serine-type endopeptidase activity"/>
    <property type="evidence" value="ECO:0007669"/>
    <property type="project" value="InterPro"/>
</dbReference>
<keyword evidence="7" id="KW-0472">Membrane</keyword>
<comment type="subcellular location">
    <subcellularLocation>
        <location evidence="2">Cell membrane</location>
        <topology evidence="2">Single-pass type II membrane protein</topology>
    </subcellularLocation>
    <subcellularLocation>
        <location evidence="7">Membrane</location>
        <topology evidence="7">Single-pass type II membrane protein</topology>
    </subcellularLocation>
</comment>
<feature type="domain" description="Peptidase S26" evidence="8">
    <location>
        <begin position="34"/>
        <end position="189"/>
    </location>
</feature>
<evidence type="ECO:0000313" key="10">
    <source>
        <dbReference type="EMBL" id="RHC13832.1"/>
    </source>
</evidence>
<feature type="active site" evidence="6">
    <location>
        <position position="63"/>
    </location>
</feature>
<accession>A0A413YXK6</accession>
<protein>
    <recommendedName>
        <fullName evidence="4 7">Signal peptidase I</fullName>
        <ecNumber evidence="4 7">3.4.21.89</ecNumber>
    </recommendedName>
</protein>
<evidence type="ECO:0000259" key="8">
    <source>
        <dbReference type="Pfam" id="PF10502"/>
    </source>
</evidence>
<evidence type="ECO:0000256" key="1">
    <source>
        <dbReference type="ARBA" id="ARBA00000677"/>
    </source>
</evidence>
<dbReference type="PROSITE" id="PS00761">
    <property type="entry name" value="SPASE_I_3"/>
    <property type="match status" value="1"/>
</dbReference>